<dbReference type="OrthoDB" id="8062037at2759"/>
<name>A0A5N6PGT3_9ASTR</name>
<proteinExistence type="predicted"/>
<accession>A0A5N6PGT3</accession>
<keyword evidence="4" id="KW-0862">Zinc</keyword>
<dbReference type="Gene3D" id="3.30.40.10">
    <property type="entry name" value="Zinc/RING finger domain, C3HC4 (zinc finger)"/>
    <property type="match status" value="1"/>
</dbReference>
<keyword evidence="3 6" id="KW-0863">Zinc-finger</keyword>
<keyword evidence="7" id="KW-0812">Transmembrane</keyword>
<keyword evidence="2" id="KW-0479">Metal-binding</keyword>
<evidence type="ECO:0000256" key="1">
    <source>
        <dbReference type="ARBA" id="ARBA00004370"/>
    </source>
</evidence>
<feature type="domain" description="RING-type" evidence="8">
    <location>
        <begin position="140"/>
        <end position="182"/>
    </location>
</feature>
<dbReference type="AlphaFoldDB" id="A0A5N6PGT3"/>
<sequence>MADFQIRVLMNVIMRIFTAMIICTGGAVIGIVTGAIRGLTMETGLARGAAVGAVSGAIIALQAVDMIANGEPFSKVALLHGELFIEWTSAMETSFTDIFDMENSVTRGLSKEVINDLPKHVFEGLSKTSQKHGKCYETNCVICLENFKNKEEGRELPICKHVFHIKCIDEWLIRQGSCPICRQNVIV</sequence>
<evidence type="ECO:0000256" key="3">
    <source>
        <dbReference type="ARBA" id="ARBA00022771"/>
    </source>
</evidence>
<organism evidence="9 10">
    <name type="scientific">Mikania micrantha</name>
    <name type="common">bitter vine</name>
    <dbReference type="NCBI Taxonomy" id="192012"/>
    <lineage>
        <taxon>Eukaryota</taxon>
        <taxon>Viridiplantae</taxon>
        <taxon>Streptophyta</taxon>
        <taxon>Embryophyta</taxon>
        <taxon>Tracheophyta</taxon>
        <taxon>Spermatophyta</taxon>
        <taxon>Magnoliopsida</taxon>
        <taxon>eudicotyledons</taxon>
        <taxon>Gunneridae</taxon>
        <taxon>Pentapetalae</taxon>
        <taxon>asterids</taxon>
        <taxon>campanulids</taxon>
        <taxon>Asterales</taxon>
        <taxon>Asteraceae</taxon>
        <taxon>Asteroideae</taxon>
        <taxon>Heliantheae alliance</taxon>
        <taxon>Eupatorieae</taxon>
        <taxon>Mikania</taxon>
    </lineage>
</organism>
<evidence type="ECO:0000256" key="7">
    <source>
        <dbReference type="SAM" id="Phobius"/>
    </source>
</evidence>
<dbReference type="CDD" id="cd16461">
    <property type="entry name" value="RING-H2_EL5-like"/>
    <property type="match status" value="1"/>
</dbReference>
<dbReference type="PROSITE" id="PS50089">
    <property type="entry name" value="ZF_RING_2"/>
    <property type="match status" value="1"/>
</dbReference>
<dbReference type="InterPro" id="IPR013083">
    <property type="entry name" value="Znf_RING/FYVE/PHD"/>
</dbReference>
<dbReference type="EMBL" id="SZYD01000004">
    <property type="protein sequence ID" value="KAD6453597.1"/>
    <property type="molecule type" value="Genomic_DNA"/>
</dbReference>
<dbReference type="Proteomes" id="UP000326396">
    <property type="component" value="Linkage Group LG12"/>
</dbReference>
<dbReference type="Pfam" id="PF13639">
    <property type="entry name" value="zf-RING_2"/>
    <property type="match status" value="1"/>
</dbReference>
<reference evidence="9 10" key="1">
    <citation type="submission" date="2019-05" db="EMBL/GenBank/DDBJ databases">
        <title>Mikania micrantha, genome provides insights into the molecular mechanism of rapid growth.</title>
        <authorList>
            <person name="Liu B."/>
        </authorList>
    </citation>
    <scope>NUCLEOTIDE SEQUENCE [LARGE SCALE GENOMIC DNA]</scope>
    <source>
        <strain evidence="9">NLD-2019</strain>
        <tissue evidence="9">Leaf</tissue>
    </source>
</reference>
<gene>
    <name evidence="9" type="ORF">E3N88_08302</name>
</gene>
<evidence type="ECO:0000256" key="5">
    <source>
        <dbReference type="ARBA" id="ARBA00023136"/>
    </source>
</evidence>
<evidence type="ECO:0000256" key="6">
    <source>
        <dbReference type="PROSITE-ProRule" id="PRU00175"/>
    </source>
</evidence>
<protein>
    <recommendedName>
        <fullName evidence="8">RING-type domain-containing protein</fullName>
    </recommendedName>
</protein>
<keyword evidence="7" id="KW-1133">Transmembrane helix</keyword>
<feature type="transmembrane region" description="Helical" evidence="7">
    <location>
        <begin position="12"/>
        <end position="36"/>
    </location>
</feature>
<comment type="subcellular location">
    <subcellularLocation>
        <location evidence="1">Membrane</location>
    </subcellularLocation>
</comment>
<evidence type="ECO:0000256" key="4">
    <source>
        <dbReference type="ARBA" id="ARBA00022833"/>
    </source>
</evidence>
<keyword evidence="5 7" id="KW-0472">Membrane</keyword>
<evidence type="ECO:0000313" key="9">
    <source>
        <dbReference type="EMBL" id="KAD6453597.1"/>
    </source>
</evidence>
<dbReference type="GO" id="GO:0008270">
    <property type="term" value="F:zinc ion binding"/>
    <property type="evidence" value="ECO:0007669"/>
    <property type="project" value="UniProtKB-KW"/>
</dbReference>
<evidence type="ECO:0000256" key="2">
    <source>
        <dbReference type="ARBA" id="ARBA00022723"/>
    </source>
</evidence>
<dbReference type="SMART" id="SM00184">
    <property type="entry name" value="RING"/>
    <property type="match status" value="1"/>
</dbReference>
<dbReference type="PANTHER" id="PTHR46151">
    <property type="entry name" value="NEP1-INTERACTING PROTEIN-LIKE 2"/>
    <property type="match status" value="1"/>
</dbReference>
<dbReference type="PANTHER" id="PTHR46151:SF12">
    <property type="entry name" value="RING_U-BOX SUPERFAMILY PROTEIN"/>
    <property type="match status" value="1"/>
</dbReference>
<evidence type="ECO:0000313" key="10">
    <source>
        <dbReference type="Proteomes" id="UP000326396"/>
    </source>
</evidence>
<dbReference type="GO" id="GO:0016020">
    <property type="term" value="C:membrane"/>
    <property type="evidence" value="ECO:0007669"/>
    <property type="project" value="UniProtKB-SubCell"/>
</dbReference>
<dbReference type="SUPFAM" id="SSF57850">
    <property type="entry name" value="RING/U-box"/>
    <property type="match status" value="1"/>
</dbReference>
<comment type="caution">
    <text evidence="9">The sequence shown here is derived from an EMBL/GenBank/DDBJ whole genome shotgun (WGS) entry which is preliminary data.</text>
</comment>
<evidence type="ECO:0000259" key="8">
    <source>
        <dbReference type="PROSITE" id="PS50089"/>
    </source>
</evidence>
<keyword evidence="10" id="KW-1185">Reference proteome</keyword>
<dbReference type="InterPro" id="IPR001841">
    <property type="entry name" value="Znf_RING"/>
</dbReference>